<reference evidence="2 3" key="1">
    <citation type="submission" date="2013-02" db="EMBL/GenBank/DDBJ databases">
        <title>Co-occurrence of anaerobic bacteria in colorectal carcinomas.</title>
        <authorList>
            <person name="Holt R.A."/>
            <person name="Warren R.L."/>
            <person name="Allen-Vercoe E."/>
            <person name="Pleasance S."/>
            <person name="Freeman D.J."/>
            <person name="Watson P."/>
            <person name="Moore R."/>
            <person name="Cochrane K."/>
        </authorList>
    </citation>
    <scope>NUCLEOTIDE SEQUENCE [LARGE SCALE GENOMIC DNA]</scope>
    <source>
        <strain evidence="2 3">CC57C</strain>
    </source>
</reference>
<organism evidence="2 3">
    <name type="scientific">Campylobacter showae CC57C</name>
    <dbReference type="NCBI Taxonomy" id="1073353"/>
    <lineage>
        <taxon>Bacteria</taxon>
        <taxon>Pseudomonadati</taxon>
        <taxon>Campylobacterota</taxon>
        <taxon>Epsilonproteobacteria</taxon>
        <taxon>Campylobacterales</taxon>
        <taxon>Campylobacteraceae</taxon>
        <taxon>Campylobacter</taxon>
    </lineage>
</organism>
<dbReference type="Proteomes" id="UP000011782">
    <property type="component" value="Unassembled WGS sequence"/>
</dbReference>
<dbReference type="AlphaFoldDB" id="M3JG22"/>
<dbReference type="PATRIC" id="fig|1073353.3.peg.86"/>
<comment type="caution">
    <text evidence="2">The sequence shown here is derived from an EMBL/GenBank/DDBJ whole genome shotgun (WGS) entry which is preliminary data.</text>
</comment>
<dbReference type="EMBL" id="AOTD01000006">
    <property type="protein sequence ID" value="EMG31607.1"/>
    <property type="molecule type" value="Genomic_DNA"/>
</dbReference>
<name>M3JG22_9BACT</name>
<accession>M3JG22</accession>
<evidence type="ECO:0000256" key="1">
    <source>
        <dbReference type="SAM" id="SignalP"/>
    </source>
</evidence>
<feature type="chain" id="PRO_5004035278" evidence="1">
    <location>
        <begin position="23"/>
        <end position="223"/>
    </location>
</feature>
<keyword evidence="1" id="KW-0732">Signal</keyword>
<evidence type="ECO:0000313" key="2">
    <source>
        <dbReference type="EMBL" id="EMG31607.1"/>
    </source>
</evidence>
<protein>
    <submittedName>
        <fullName evidence="2">Uncharacterized protein</fullName>
    </submittedName>
</protein>
<dbReference type="RefSeq" id="WP_002950282.1">
    <property type="nucleotide sequence ID" value="NZ_AOTD01000006.1"/>
</dbReference>
<proteinExistence type="predicted"/>
<sequence>MKKIIVLSLALAAFLGAKEVNTAEIFLSDVKSMHALKSFLKKNKNDIVKLKLSYCVNENSMQYLEAEASKRKEDENYSHLGEGFVMADGSKITYVGKNYDFGEGYDGDVNTGIEYGELMLDEPNSNHLKNIFLKVGDSNLGQIYKWEYEWSDEESESKKCKFGQVILEGSFYVYHEDENENGREMYKYNMRPELMGNDPGDKYDAFFLDPIAKKYLKLLEYKK</sequence>
<evidence type="ECO:0000313" key="3">
    <source>
        <dbReference type="Proteomes" id="UP000011782"/>
    </source>
</evidence>
<dbReference type="OrthoDB" id="5354298at2"/>
<dbReference type="STRING" id="1073353.H740_00382"/>
<feature type="signal peptide" evidence="1">
    <location>
        <begin position="1"/>
        <end position="22"/>
    </location>
</feature>
<gene>
    <name evidence="2" type="ORF">H740_00382</name>
</gene>